<proteinExistence type="inferred from homology"/>
<evidence type="ECO:0000256" key="4">
    <source>
        <dbReference type="ARBA" id="ARBA00023002"/>
    </source>
</evidence>
<dbReference type="SUPFAM" id="SSF51905">
    <property type="entry name" value="FAD/NAD(P)-binding domain"/>
    <property type="match status" value="1"/>
</dbReference>
<dbReference type="PANTHER" id="PTHR13789">
    <property type="entry name" value="MONOOXYGENASE"/>
    <property type="match status" value="1"/>
</dbReference>
<accession>A0A370U3G1</accession>
<dbReference type="RefSeq" id="XP_031874960.1">
    <property type="nucleotide sequence ID" value="XM_032010906.1"/>
</dbReference>
<keyword evidence="4" id="KW-0560">Oxidoreductase</keyword>
<dbReference type="OrthoDB" id="16820at2759"/>
<evidence type="ECO:0000313" key="7">
    <source>
        <dbReference type="EMBL" id="RDL42304.1"/>
    </source>
</evidence>
<evidence type="ECO:0000256" key="5">
    <source>
        <dbReference type="ARBA" id="ARBA00023033"/>
    </source>
</evidence>
<dbReference type="InterPro" id="IPR050493">
    <property type="entry name" value="FAD-dep_Monooxygenase_BioMet"/>
</dbReference>
<keyword evidence="5" id="KW-0503">Monooxygenase</keyword>
<dbReference type="GO" id="GO:0004497">
    <property type="term" value="F:monooxygenase activity"/>
    <property type="evidence" value="ECO:0007669"/>
    <property type="project" value="UniProtKB-KW"/>
</dbReference>
<dbReference type="AlphaFoldDB" id="A0A370U3G1"/>
<keyword evidence="2" id="KW-0285">Flavoprotein</keyword>
<evidence type="ECO:0000256" key="2">
    <source>
        <dbReference type="ARBA" id="ARBA00022630"/>
    </source>
</evidence>
<dbReference type="Pfam" id="PF01494">
    <property type="entry name" value="FAD_binding_3"/>
    <property type="match status" value="1"/>
</dbReference>
<evidence type="ECO:0000256" key="1">
    <source>
        <dbReference type="ARBA" id="ARBA00007992"/>
    </source>
</evidence>
<feature type="domain" description="FAD-binding" evidence="6">
    <location>
        <begin position="18"/>
        <end position="340"/>
    </location>
</feature>
<keyword evidence="8" id="KW-1185">Reference proteome</keyword>
<comment type="caution">
    <text evidence="7">The sequence shown here is derived from an EMBL/GenBank/DDBJ whole genome shotgun (WGS) entry which is preliminary data.</text>
</comment>
<comment type="similarity">
    <text evidence="1">Belongs to the paxM FAD-dependent monooxygenase family.</text>
</comment>
<evidence type="ECO:0000256" key="3">
    <source>
        <dbReference type="ARBA" id="ARBA00022827"/>
    </source>
</evidence>
<evidence type="ECO:0000313" key="8">
    <source>
        <dbReference type="Proteomes" id="UP000254866"/>
    </source>
</evidence>
<dbReference type="Proteomes" id="UP000254866">
    <property type="component" value="Unassembled WGS sequence"/>
</dbReference>
<dbReference type="GO" id="GO:0071949">
    <property type="term" value="F:FAD binding"/>
    <property type="evidence" value="ECO:0007669"/>
    <property type="project" value="InterPro"/>
</dbReference>
<dbReference type="PRINTS" id="PR00420">
    <property type="entry name" value="RNGMNOXGNASE"/>
</dbReference>
<organism evidence="7 8">
    <name type="scientific">Venustampulla echinocandica</name>
    <dbReference type="NCBI Taxonomy" id="2656787"/>
    <lineage>
        <taxon>Eukaryota</taxon>
        <taxon>Fungi</taxon>
        <taxon>Dikarya</taxon>
        <taxon>Ascomycota</taxon>
        <taxon>Pezizomycotina</taxon>
        <taxon>Leotiomycetes</taxon>
        <taxon>Helotiales</taxon>
        <taxon>Pleuroascaceae</taxon>
        <taxon>Venustampulla</taxon>
    </lineage>
</organism>
<dbReference type="EMBL" id="NPIC01000001">
    <property type="protein sequence ID" value="RDL42304.1"/>
    <property type="molecule type" value="Genomic_DNA"/>
</dbReference>
<name>A0A370U3G1_9HELO</name>
<dbReference type="GeneID" id="43595132"/>
<evidence type="ECO:0000259" key="6">
    <source>
        <dbReference type="Pfam" id="PF01494"/>
    </source>
</evidence>
<gene>
    <name evidence="7" type="ORF">BP5553_02283</name>
</gene>
<dbReference type="STRING" id="2656787.A0A370U3G1"/>
<keyword evidence="3" id="KW-0274">FAD</keyword>
<dbReference type="PANTHER" id="PTHR13789:SF316">
    <property type="entry name" value="FAD-BINDING DOMAIN-CONTAINING PROTEIN"/>
    <property type="match status" value="1"/>
</dbReference>
<reference evidence="7 8" key="1">
    <citation type="journal article" date="2018" name="IMA Fungus">
        <title>IMA Genome-F 9: Draft genome sequence of Annulohypoxylon stygium, Aspergillus mulundensis, Berkeleyomyces basicola (syn. Thielaviopsis basicola), Ceratocystis smalleyi, two Cercospora beticola strains, Coleophoma cylindrospora, Fusarium fracticaudum, Phialophora cf. hyalina, and Morchella septimelata.</title>
        <authorList>
            <person name="Wingfield B.D."/>
            <person name="Bills G.F."/>
            <person name="Dong Y."/>
            <person name="Huang W."/>
            <person name="Nel W.J."/>
            <person name="Swalarsk-Parry B.S."/>
            <person name="Vaghefi N."/>
            <person name="Wilken P.M."/>
            <person name="An Z."/>
            <person name="de Beer Z.W."/>
            <person name="De Vos L."/>
            <person name="Chen L."/>
            <person name="Duong T.A."/>
            <person name="Gao Y."/>
            <person name="Hammerbacher A."/>
            <person name="Kikkert J.R."/>
            <person name="Li Y."/>
            <person name="Li H."/>
            <person name="Li K."/>
            <person name="Li Q."/>
            <person name="Liu X."/>
            <person name="Ma X."/>
            <person name="Naidoo K."/>
            <person name="Pethybridge S.J."/>
            <person name="Sun J."/>
            <person name="Steenkamp E.T."/>
            <person name="van der Nest M.A."/>
            <person name="van Wyk S."/>
            <person name="Wingfield M.J."/>
            <person name="Xiong C."/>
            <person name="Yue Q."/>
            <person name="Zhang X."/>
        </authorList>
    </citation>
    <scope>NUCLEOTIDE SEQUENCE [LARGE SCALE GENOMIC DNA]</scope>
    <source>
        <strain evidence="7 8">BP 5553</strain>
    </source>
</reference>
<dbReference type="InterPro" id="IPR036188">
    <property type="entry name" value="FAD/NAD-bd_sf"/>
</dbReference>
<sequence>MSEVKNSFKPMESKPKPILIIGAGLAGLALALSLQKLSIPCTVYEARPKDVRLGGAVMLSPNALRVLDTLGAYARIKSKGYQFETLSMETDERIPMGTYYFGSEQMYGYKGLRIYRRELVHELIAMAEEAGVHMEFEKKYKRVISESEDNIEVEFDDGTIIDAAMLIGTDGIHSQVREYLAPGSKPKYLGQTAIAGAVKTSNVSLPADYKLPVSIAGKAGVFILAPQDIDGSELLAGTQYAVPELTYAESRAISSNPEKMIEMLRRDKADWSELVQSAMENMIPQSMYIWPFYAVPKIESWVSTHSKVVIIGDAAHAIPPTIGQGANQALEEALGLSILLGKGNHVGDLEKWTEHRSERIASLMEMTRKMNNNRLPKAQRDALEESQFWKPNKERPGEEMRWLYEYDVAKELHGLGL</sequence>
<protein>
    <recommendedName>
        <fullName evidence="6">FAD-binding domain-containing protein</fullName>
    </recommendedName>
</protein>
<dbReference type="Gene3D" id="3.50.50.60">
    <property type="entry name" value="FAD/NAD(P)-binding domain"/>
    <property type="match status" value="1"/>
</dbReference>
<dbReference type="InterPro" id="IPR002938">
    <property type="entry name" value="FAD-bd"/>
</dbReference>